<comment type="caution">
    <text evidence="1">The sequence shown here is derived from an EMBL/GenBank/DDBJ whole genome shotgun (WGS) entry which is preliminary data.</text>
</comment>
<dbReference type="AlphaFoldDB" id="A0A5C7J678"/>
<sequence length="90" mass="10346">MEISYDRNAMDLAVEFLRNANPSAECLTPDELRDEIEKDMRRAIENGSRSVSRYGYRLTRDDIYGVNGFDITVNLSVGLRPVLVDVYREV</sequence>
<evidence type="ECO:0000313" key="1">
    <source>
        <dbReference type="EMBL" id="TXG77045.1"/>
    </source>
</evidence>
<evidence type="ECO:0000313" key="2">
    <source>
        <dbReference type="Proteomes" id="UP000321026"/>
    </source>
</evidence>
<evidence type="ECO:0008006" key="3">
    <source>
        <dbReference type="Google" id="ProtNLM"/>
    </source>
</evidence>
<organism evidence="1 2">
    <name type="scientific">Candidatus Dojkabacteria bacterium</name>
    <dbReference type="NCBI Taxonomy" id="2099670"/>
    <lineage>
        <taxon>Bacteria</taxon>
        <taxon>Candidatus Dojkabacteria</taxon>
    </lineage>
</organism>
<protein>
    <recommendedName>
        <fullName evidence="3">Type II toxin-antitoxin system RelE/ParE family toxin</fullName>
    </recommendedName>
</protein>
<dbReference type="EMBL" id="SSDS01000056">
    <property type="protein sequence ID" value="TXG77045.1"/>
    <property type="molecule type" value="Genomic_DNA"/>
</dbReference>
<accession>A0A5C7J678</accession>
<name>A0A5C7J678_9BACT</name>
<proteinExistence type="predicted"/>
<dbReference type="Proteomes" id="UP000321026">
    <property type="component" value="Unassembled WGS sequence"/>
</dbReference>
<reference evidence="1 2" key="1">
    <citation type="submission" date="2018-09" db="EMBL/GenBank/DDBJ databases">
        <title>Metagenome Assembled Genomes from an Advanced Water Purification Facility.</title>
        <authorList>
            <person name="Stamps B.W."/>
            <person name="Spear J.R."/>
        </authorList>
    </citation>
    <scope>NUCLEOTIDE SEQUENCE [LARGE SCALE GENOMIC DNA]</scope>
    <source>
        <strain evidence="1">Bin_63_2</strain>
    </source>
</reference>
<gene>
    <name evidence="1" type="ORF">E6Q11_03480</name>
</gene>